<proteinExistence type="predicted"/>
<dbReference type="InterPro" id="IPR018186">
    <property type="entry name" value="TF_T-box_CS"/>
</dbReference>
<evidence type="ECO:0000256" key="8">
    <source>
        <dbReference type="ARBA" id="ARBA00080095"/>
    </source>
</evidence>
<reference evidence="12" key="2">
    <citation type="submission" date="2021-01" db="UniProtKB">
        <authorList>
            <consortium name="EnsemblMetazoa"/>
        </authorList>
    </citation>
    <scope>IDENTIFICATION</scope>
</reference>
<keyword evidence="13" id="KW-1185">Reference proteome</keyword>
<evidence type="ECO:0000313" key="13">
    <source>
        <dbReference type="Proteomes" id="UP000007110"/>
    </source>
</evidence>
<dbReference type="AlphaFoldDB" id="A0A7M7PHL2"/>
<dbReference type="PRINTS" id="PR00937">
    <property type="entry name" value="TBOX"/>
</dbReference>
<evidence type="ECO:0000256" key="7">
    <source>
        <dbReference type="ARBA" id="ARBA00070802"/>
    </source>
</evidence>
<dbReference type="InterPro" id="IPR046360">
    <property type="entry name" value="T-box_DNA-bd"/>
</dbReference>
<dbReference type="Proteomes" id="UP000007110">
    <property type="component" value="Unassembled WGS sequence"/>
</dbReference>
<dbReference type="GO" id="GO:0003007">
    <property type="term" value="P:heart morphogenesis"/>
    <property type="evidence" value="ECO:0000318"/>
    <property type="project" value="GO_Central"/>
</dbReference>
<dbReference type="RefSeq" id="XP_030850404.1">
    <property type="nucleotide sequence ID" value="XM_030994544.1"/>
</dbReference>
<dbReference type="EnsemblMetazoa" id="XM_030994544">
    <property type="protein sequence ID" value="XP_030850404"/>
    <property type="gene ID" value="LOC576774"/>
</dbReference>
<dbReference type="GO" id="GO:0006357">
    <property type="term" value="P:regulation of transcription by RNA polymerase II"/>
    <property type="evidence" value="ECO:0000318"/>
    <property type="project" value="GO_Central"/>
</dbReference>
<feature type="region of interest" description="Disordered" evidence="10">
    <location>
        <begin position="356"/>
        <end position="406"/>
    </location>
</feature>
<evidence type="ECO:0000256" key="9">
    <source>
        <dbReference type="PROSITE-ProRule" id="PRU00201"/>
    </source>
</evidence>
<dbReference type="InterPro" id="IPR036960">
    <property type="entry name" value="T-box_sf"/>
</dbReference>
<evidence type="ECO:0000256" key="4">
    <source>
        <dbReference type="ARBA" id="ARBA00023125"/>
    </source>
</evidence>
<dbReference type="GO" id="GO:0000785">
    <property type="term" value="C:chromatin"/>
    <property type="evidence" value="ECO:0000318"/>
    <property type="project" value="GO_Central"/>
</dbReference>
<dbReference type="CDD" id="cd20192">
    <property type="entry name" value="T-box_TBXT_TBX19-like"/>
    <property type="match status" value="1"/>
</dbReference>
<comment type="caution">
    <text evidence="9">Lacks conserved residue(s) required for the propagation of feature annotation.</text>
</comment>
<dbReference type="GeneID" id="576774"/>
<name>A0A7M7PHL2_STRPU</name>
<dbReference type="SMR" id="A0A7M7PHL2"/>
<dbReference type="GO" id="GO:0005634">
    <property type="term" value="C:nucleus"/>
    <property type="evidence" value="ECO:0000318"/>
    <property type="project" value="GO_Central"/>
</dbReference>
<dbReference type="OMA" id="TGAGECP"/>
<feature type="domain" description="T-box" evidence="11">
    <location>
        <begin position="45"/>
        <end position="220"/>
    </location>
</feature>
<keyword evidence="5" id="KW-0804">Transcription</keyword>
<comment type="subcellular location">
    <subcellularLocation>
        <location evidence="1 9">Nucleus</location>
    </subcellularLocation>
</comment>
<dbReference type="SUPFAM" id="SSF49417">
    <property type="entry name" value="p53-like transcription factors"/>
    <property type="match status" value="1"/>
</dbReference>
<dbReference type="InterPro" id="IPR001699">
    <property type="entry name" value="TF_T-box"/>
</dbReference>
<reference evidence="13" key="1">
    <citation type="submission" date="2015-02" db="EMBL/GenBank/DDBJ databases">
        <title>Genome sequencing for Strongylocentrotus purpuratus.</title>
        <authorList>
            <person name="Murali S."/>
            <person name="Liu Y."/>
            <person name="Vee V."/>
            <person name="English A."/>
            <person name="Wang M."/>
            <person name="Skinner E."/>
            <person name="Han Y."/>
            <person name="Muzny D.M."/>
            <person name="Worley K.C."/>
            <person name="Gibbs R.A."/>
        </authorList>
    </citation>
    <scope>NUCLEOTIDE SEQUENCE</scope>
</reference>
<dbReference type="FunCoup" id="A0A7M7PHL2">
    <property type="interactions" value="4"/>
</dbReference>
<protein>
    <recommendedName>
        <fullName evidence="7">T-box transcription factor T homolog</fullName>
    </recommendedName>
    <alternativeName>
        <fullName evidence="8">Brachyury protein homolog</fullName>
    </alternativeName>
</protein>
<dbReference type="PROSITE" id="PS01283">
    <property type="entry name" value="TBOX_1"/>
    <property type="match status" value="1"/>
</dbReference>
<evidence type="ECO:0000313" key="12">
    <source>
        <dbReference type="EnsemblMetazoa" id="XP_030850404"/>
    </source>
</evidence>
<accession>A0A7M7PHL2</accession>
<dbReference type="OrthoDB" id="7442607at2759"/>
<evidence type="ECO:0000259" key="11">
    <source>
        <dbReference type="PROSITE" id="PS50252"/>
    </source>
</evidence>
<dbReference type="Gene3D" id="2.60.40.820">
    <property type="entry name" value="Transcription factor, T-box"/>
    <property type="match status" value="1"/>
</dbReference>
<dbReference type="PANTHER" id="PTHR11267">
    <property type="entry name" value="T-BOX PROTEIN-RELATED"/>
    <property type="match status" value="1"/>
</dbReference>
<dbReference type="FunFam" id="2.60.40.820:FF:000002">
    <property type="entry name" value="T-box transcription factor Brachyury"/>
    <property type="match status" value="1"/>
</dbReference>
<dbReference type="InterPro" id="IPR002070">
    <property type="entry name" value="TF_Brachyury"/>
</dbReference>
<dbReference type="GO" id="GO:0001707">
    <property type="term" value="P:mesoderm formation"/>
    <property type="evidence" value="ECO:0000318"/>
    <property type="project" value="GO_Central"/>
</dbReference>
<dbReference type="KEGG" id="spu:576774"/>
<feature type="compositionally biased region" description="Polar residues" evidence="10">
    <location>
        <begin position="377"/>
        <end position="389"/>
    </location>
</feature>
<evidence type="ECO:0000256" key="2">
    <source>
        <dbReference type="ARBA" id="ARBA00022473"/>
    </source>
</evidence>
<evidence type="ECO:0000256" key="1">
    <source>
        <dbReference type="ARBA" id="ARBA00004123"/>
    </source>
</evidence>
<dbReference type="GO" id="GO:0001708">
    <property type="term" value="P:cell fate specification"/>
    <property type="evidence" value="ECO:0000318"/>
    <property type="project" value="GO_Central"/>
</dbReference>
<dbReference type="InParanoid" id="A0A7M7PHL2"/>
<keyword evidence="2" id="KW-0217">Developmental protein</keyword>
<evidence type="ECO:0000256" key="6">
    <source>
        <dbReference type="ARBA" id="ARBA00023242"/>
    </source>
</evidence>
<organism evidence="12 13">
    <name type="scientific">Strongylocentrotus purpuratus</name>
    <name type="common">Purple sea urchin</name>
    <dbReference type="NCBI Taxonomy" id="7668"/>
    <lineage>
        <taxon>Eukaryota</taxon>
        <taxon>Metazoa</taxon>
        <taxon>Echinodermata</taxon>
        <taxon>Eleutherozoa</taxon>
        <taxon>Echinozoa</taxon>
        <taxon>Echinoidea</taxon>
        <taxon>Euechinoidea</taxon>
        <taxon>Echinacea</taxon>
        <taxon>Camarodonta</taxon>
        <taxon>Echinidea</taxon>
        <taxon>Strongylocentrotidae</taxon>
        <taxon>Strongylocentrotus</taxon>
    </lineage>
</organism>
<dbReference type="Pfam" id="PF00907">
    <property type="entry name" value="T-box"/>
    <property type="match status" value="1"/>
</dbReference>
<keyword evidence="4 9" id="KW-0238">DNA-binding</keyword>
<keyword evidence="6 9" id="KW-0539">Nucleus</keyword>
<evidence type="ECO:0000256" key="3">
    <source>
        <dbReference type="ARBA" id="ARBA00023015"/>
    </source>
</evidence>
<dbReference type="GO" id="GO:0000981">
    <property type="term" value="F:DNA-binding transcription factor activity, RNA polymerase II-specific"/>
    <property type="evidence" value="ECO:0000318"/>
    <property type="project" value="GO_Central"/>
</dbReference>
<dbReference type="PANTHER" id="PTHR11267:SF106">
    <property type="entry name" value="T-RELATED PROTEIN"/>
    <property type="match status" value="1"/>
</dbReference>
<keyword evidence="3" id="KW-0805">Transcription regulation</keyword>
<dbReference type="SMART" id="SM00425">
    <property type="entry name" value="TBOX"/>
    <property type="match status" value="1"/>
</dbReference>
<feature type="region of interest" description="Disordered" evidence="10">
    <location>
        <begin position="477"/>
        <end position="504"/>
    </location>
</feature>
<dbReference type="GO" id="GO:0045893">
    <property type="term" value="P:positive regulation of DNA-templated transcription"/>
    <property type="evidence" value="ECO:0007669"/>
    <property type="project" value="InterPro"/>
</dbReference>
<dbReference type="PRINTS" id="PR00938">
    <property type="entry name" value="BRACHYURY"/>
</dbReference>
<dbReference type="InterPro" id="IPR008967">
    <property type="entry name" value="p53-like_TF_DNA-bd_sf"/>
</dbReference>
<evidence type="ECO:0000256" key="5">
    <source>
        <dbReference type="ARBA" id="ARBA00023163"/>
    </source>
</evidence>
<dbReference type="PROSITE" id="PS50252">
    <property type="entry name" value="TBOX_3"/>
    <property type="match status" value="1"/>
</dbReference>
<sequence>MPAMSADALRAPSYNVSHLLNAVQSEMNRGSEKGDPSEKGLKVRLDDVELWKKFHKLTNEMIVTKSGRRMFPVLSASIAGLDPNSMYSVLLDFSAADDHRWKYVNGEWIPGGKPDGSPPTTAYIHPDSPNFGAHWMKQAVNFSKVKLSNKLNGSGQVMLNSLHKYEPRIHIIRVGGREKQRLVGSYSFTETRFIAVTAYQNEDITQLKIKYNPFAKAFLDIKDNRNDGHDLFDDVHDFQGSKYPQFGGWFLPGSGAFGPSPHQFAPSIGLPSHAGCDRYGGLRGHRTSPYPPPPYHQKYSAAGAGYGAEASAGLSSSISLLAADSWSSLANSTSAASSMPACSQYGSMWPSTAATSGFPHVSSPQSPLPTGLFRNPHPTSSHPQHNLASTAHGMAPVTSGLPSAAVTTANSSEAHALGQSVMAPISVPISTVAGHDMSGSPAAVHCHQTGYQDSYHGDINGSSVGLDVSGYGNCHTSTHHQNSPHHQLIGKSVSSWNPLTPPSV</sequence>
<dbReference type="PROSITE" id="PS01264">
    <property type="entry name" value="TBOX_2"/>
    <property type="match status" value="1"/>
</dbReference>
<dbReference type="GO" id="GO:0000978">
    <property type="term" value="F:RNA polymerase II cis-regulatory region sequence-specific DNA binding"/>
    <property type="evidence" value="ECO:0000318"/>
    <property type="project" value="GO_Central"/>
</dbReference>
<evidence type="ECO:0000256" key="10">
    <source>
        <dbReference type="SAM" id="MobiDB-lite"/>
    </source>
</evidence>